<reference evidence="2" key="1">
    <citation type="submission" date="2017-06" db="EMBL/GenBank/DDBJ databases">
        <title>Genome analysis of Fimbriiglobus ruber SP5, the first member of the order Planctomycetales with confirmed chitinolytic capability.</title>
        <authorList>
            <person name="Ravin N.V."/>
            <person name="Rakitin A.L."/>
            <person name="Ivanova A.A."/>
            <person name="Beletsky A.V."/>
            <person name="Kulichevskaya I.S."/>
            <person name="Mardanov A.V."/>
            <person name="Dedysh S.N."/>
        </authorList>
    </citation>
    <scope>NUCLEOTIDE SEQUENCE [LARGE SCALE GENOMIC DNA]</scope>
    <source>
        <strain evidence="2">SP5</strain>
    </source>
</reference>
<keyword evidence="2" id="KW-1185">Reference proteome</keyword>
<comment type="caution">
    <text evidence="1">The sequence shown here is derived from an EMBL/GenBank/DDBJ whole genome shotgun (WGS) entry which is preliminary data.</text>
</comment>
<name>A0A225DZB4_9BACT</name>
<protein>
    <submittedName>
        <fullName evidence="1">Uncharacterized protein</fullName>
    </submittedName>
</protein>
<evidence type="ECO:0000313" key="1">
    <source>
        <dbReference type="EMBL" id="OWK46850.1"/>
    </source>
</evidence>
<dbReference type="EMBL" id="NIDE01000001">
    <property type="protein sequence ID" value="OWK46850.1"/>
    <property type="molecule type" value="Genomic_DNA"/>
</dbReference>
<sequence length="43" mass="4771">MPKLKGTGAGQKWVRFVKTQVGVSGCQVDRRNPRRQVSLSRSA</sequence>
<proteinExistence type="predicted"/>
<evidence type="ECO:0000313" key="2">
    <source>
        <dbReference type="Proteomes" id="UP000214646"/>
    </source>
</evidence>
<dbReference type="Proteomes" id="UP000214646">
    <property type="component" value="Unassembled WGS sequence"/>
</dbReference>
<organism evidence="1 2">
    <name type="scientific">Fimbriiglobus ruber</name>
    <dbReference type="NCBI Taxonomy" id="1908690"/>
    <lineage>
        <taxon>Bacteria</taxon>
        <taxon>Pseudomonadati</taxon>
        <taxon>Planctomycetota</taxon>
        <taxon>Planctomycetia</taxon>
        <taxon>Gemmatales</taxon>
        <taxon>Gemmataceae</taxon>
        <taxon>Fimbriiglobus</taxon>
    </lineage>
</organism>
<gene>
    <name evidence="1" type="ORF">FRUB_00549</name>
</gene>
<dbReference type="AlphaFoldDB" id="A0A225DZB4"/>
<accession>A0A225DZB4</accession>